<evidence type="ECO:0000256" key="6">
    <source>
        <dbReference type="ARBA" id="ARBA00023136"/>
    </source>
</evidence>
<dbReference type="NCBIfam" id="TIGR01398">
    <property type="entry name" value="FlhA"/>
    <property type="match status" value="1"/>
</dbReference>
<dbReference type="GO" id="GO:0044780">
    <property type="term" value="P:bacterial-type flagellum assembly"/>
    <property type="evidence" value="ECO:0007669"/>
    <property type="project" value="InterPro"/>
</dbReference>
<evidence type="ECO:0000256" key="7">
    <source>
        <dbReference type="RuleBase" id="RU364093"/>
    </source>
</evidence>
<gene>
    <name evidence="7 8" type="primary">flhA</name>
    <name evidence="8" type="ORF">G293_03785</name>
</gene>
<dbReference type="KEGG" id="lau:G293_03785"/>
<keyword evidence="8" id="KW-0966">Cell projection</keyword>
<dbReference type="Proteomes" id="UP000035503">
    <property type="component" value="Chromosome"/>
</dbReference>
<keyword evidence="7" id="KW-1005">Bacterial flagellum biogenesis</keyword>
<accession>A0A0G3I7B5</accession>
<evidence type="ECO:0000256" key="1">
    <source>
        <dbReference type="ARBA" id="ARBA00004651"/>
    </source>
</evidence>
<keyword evidence="4 7" id="KW-0812">Transmembrane</keyword>
<dbReference type="PATRIC" id="fig|1277257.4.peg.812"/>
<dbReference type="Pfam" id="PF00771">
    <property type="entry name" value="FHIPEP"/>
    <property type="match status" value="1"/>
</dbReference>
<dbReference type="Gene3D" id="1.10.8.540">
    <property type="entry name" value="FHIPEP family, domain 3"/>
    <property type="match status" value="1"/>
</dbReference>
<feature type="transmembrane region" description="Helical" evidence="7">
    <location>
        <begin position="249"/>
        <end position="266"/>
    </location>
</feature>
<dbReference type="PRINTS" id="PR00949">
    <property type="entry name" value="TYPE3IMAPROT"/>
</dbReference>
<feature type="transmembrane region" description="Helical" evidence="7">
    <location>
        <begin position="207"/>
        <end position="229"/>
    </location>
</feature>
<keyword evidence="7" id="KW-0653">Protein transport</keyword>
<dbReference type="InterPro" id="IPR042193">
    <property type="entry name" value="FHIPEP_3"/>
</dbReference>
<protein>
    <recommendedName>
        <fullName evidence="7">Flagellar biosynthesis protein FlhA</fullName>
    </recommendedName>
</protein>
<dbReference type="InterPro" id="IPR042194">
    <property type="entry name" value="FHIPEP_1"/>
</dbReference>
<dbReference type="PANTHER" id="PTHR30161:SF1">
    <property type="entry name" value="FLAGELLAR BIOSYNTHESIS PROTEIN FLHA-RELATED"/>
    <property type="match status" value="1"/>
</dbReference>
<dbReference type="STRING" id="1277257.G293_03785"/>
<dbReference type="InterPro" id="IPR042196">
    <property type="entry name" value="FHIPEP_4"/>
</dbReference>
<comment type="function">
    <text evidence="7">Required for formation of the rod structure of the flagellar apparatus. Together with FliI and FliH, may constitute the export apparatus of flagellin.</text>
</comment>
<dbReference type="OrthoDB" id="9759185at2"/>
<keyword evidence="7" id="KW-1006">Bacterial flagellum protein export</keyword>
<keyword evidence="8" id="KW-0282">Flagellum</keyword>
<name>A0A0G3I7B5_LIBAF</name>
<evidence type="ECO:0000313" key="9">
    <source>
        <dbReference type="Proteomes" id="UP000035503"/>
    </source>
</evidence>
<dbReference type="InterPro" id="IPR001712">
    <property type="entry name" value="T3SS_FHIPEP"/>
</dbReference>
<keyword evidence="9" id="KW-1185">Reference proteome</keyword>
<dbReference type="RefSeq" id="WP_047264375.1">
    <property type="nucleotide sequence ID" value="NZ_CP004021.1"/>
</dbReference>
<keyword evidence="7" id="KW-0813">Transport</keyword>
<feature type="transmembrane region" description="Helical" evidence="7">
    <location>
        <begin position="286"/>
        <end position="303"/>
    </location>
</feature>
<keyword evidence="8" id="KW-0969">Cilium</keyword>
<keyword evidence="6 7" id="KW-0472">Membrane</keyword>
<sequence>MAQSLTGRDDTNKRNHVHDFAVSFCLVLIICILFLPIPTILLDIGLASSIALSILILMVALWIEKPLEFSSFPTILLIVTIVRLALNIATTRAILSFGHEGYGAAGRVIAGFASLIMTGDFVIGFIIFMILITINFIVITKGATRIAEVGARFTLDAIPGKQMAIDADLSSGLIDEEEAKSRRKELEKESAFFGAMDGASKFVRGDAIASIIITIINIVGGIVMGCFRYDMSIGHAADVFVRLSIGDGLVSQVPALIISLSSALLVSRTTSKGSTNTAIIHQLSHYPRALLISAFFMIVLSMVPNLPAFPFIMLGGFFAFAGCYIPYKNELQLLARIAQNQESAKQNQESTNLNLSTPGIELVFGSLVSSRLLSSQGDLFLRVSKIRRKFATQYGFIVPEIKITTDISVPEKGYIIRVYGTAVAISELRVGEVLVILGSDPKPTFPGDEVREPAFGMPAIAIMENFADDLRRKGFHPIDNLSVVLTHLTEVIRNNLSQLLSYKDVKNLIGQLDSEYQKLADEICVAHISYSGIQAVLKLLLAEHVSIRNLPLILESIAEVAPHFCKTAQIVEQVRMRMAQQICGDLAPTGSLNILKLGNSWDMIFYQAIKRDAKGECVDFNVESRSVEMFSENAANSIRQYMEKGIIVTIVTIPEIRSYIRMILERTFPSLAVLSHMEIAKGLKINILGTIS</sequence>
<dbReference type="Gene3D" id="3.40.30.60">
    <property type="entry name" value="FHIPEP family, domain 1"/>
    <property type="match status" value="1"/>
</dbReference>
<proteinExistence type="inferred from homology"/>
<keyword evidence="3 7" id="KW-1003">Cell membrane</keyword>
<dbReference type="AlphaFoldDB" id="A0A0G3I7B5"/>
<feature type="transmembrane region" description="Helical" evidence="7">
    <location>
        <begin position="75"/>
        <end position="95"/>
    </location>
</feature>
<evidence type="ECO:0000313" key="8">
    <source>
        <dbReference type="EMBL" id="AKK20383.1"/>
    </source>
</evidence>
<keyword evidence="5 7" id="KW-1133">Transmembrane helix</keyword>
<dbReference type="InterPro" id="IPR006301">
    <property type="entry name" value="FlhA"/>
</dbReference>
<feature type="transmembrane region" description="Helical" evidence="7">
    <location>
        <begin position="44"/>
        <end position="63"/>
    </location>
</feature>
<dbReference type="PIRSF" id="PIRSF005419">
    <property type="entry name" value="FlhA"/>
    <property type="match status" value="1"/>
</dbReference>
<evidence type="ECO:0000256" key="4">
    <source>
        <dbReference type="ARBA" id="ARBA00022692"/>
    </source>
</evidence>
<dbReference type="GO" id="GO:0005886">
    <property type="term" value="C:plasma membrane"/>
    <property type="evidence" value="ECO:0007669"/>
    <property type="project" value="UniProtKB-SubCell"/>
</dbReference>
<dbReference type="Gene3D" id="3.40.50.12790">
    <property type="entry name" value="FHIPEP family, domain 4"/>
    <property type="match status" value="1"/>
</dbReference>
<evidence type="ECO:0000256" key="2">
    <source>
        <dbReference type="ARBA" id="ARBA00008835"/>
    </source>
</evidence>
<feature type="transmembrane region" description="Helical" evidence="7">
    <location>
        <begin position="115"/>
        <end position="138"/>
    </location>
</feature>
<organism evidence="8 9">
    <name type="scientific">Candidatus Liberibacter africanus PTSAPSY</name>
    <dbReference type="NCBI Taxonomy" id="1277257"/>
    <lineage>
        <taxon>Bacteria</taxon>
        <taxon>Pseudomonadati</taxon>
        <taxon>Pseudomonadota</taxon>
        <taxon>Alphaproteobacteria</taxon>
        <taxon>Hyphomicrobiales</taxon>
        <taxon>Rhizobiaceae</taxon>
        <taxon>Liberibacter</taxon>
    </lineage>
</organism>
<dbReference type="PANTHER" id="PTHR30161">
    <property type="entry name" value="FLAGELLAR EXPORT PROTEIN, MEMBRANE FLHA SUBUNIT-RELATED"/>
    <property type="match status" value="1"/>
</dbReference>
<reference evidence="8 9" key="1">
    <citation type="journal article" date="2015" name="Genome Announc.">
        <title>Complete Genome Sequence of 'Candidatus Liberibacter africanus,' a Bacterium Associated with Citrus Huanglongbing.</title>
        <authorList>
            <person name="Lin H."/>
            <person name="Pietersen G."/>
            <person name="Han C."/>
            <person name="Read D.A."/>
            <person name="Lou B."/>
            <person name="Gupta G."/>
            <person name="Civerolo E.L."/>
        </authorList>
    </citation>
    <scope>NUCLEOTIDE SEQUENCE [LARGE SCALE GENOMIC DNA]</scope>
    <source>
        <strain evidence="8 9">PTSAPSY</strain>
    </source>
</reference>
<evidence type="ECO:0000256" key="5">
    <source>
        <dbReference type="ARBA" id="ARBA00022989"/>
    </source>
</evidence>
<comment type="similarity">
    <text evidence="2 7">Belongs to the FHIPEP (flagella/HR/invasion proteins export pore) family.</text>
</comment>
<dbReference type="EMBL" id="CP004021">
    <property type="protein sequence ID" value="AKK20383.1"/>
    <property type="molecule type" value="Genomic_DNA"/>
</dbReference>
<comment type="subcellular location">
    <subcellularLocation>
        <location evidence="1 7">Cell membrane</location>
        <topology evidence="1 7">Multi-pass membrane protein</topology>
    </subcellularLocation>
</comment>
<evidence type="ECO:0000256" key="3">
    <source>
        <dbReference type="ARBA" id="ARBA00022475"/>
    </source>
</evidence>
<dbReference type="GO" id="GO:0009306">
    <property type="term" value="P:protein secretion"/>
    <property type="evidence" value="ECO:0007669"/>
    <property type="project" value="InterPro"/>
</dbReference>
<feature type="transmembrane region" description="Helical" evidence="7">
    <location>
        <begin position="20"/>
        <end position="38"/>
    </location>
</feature>